<keyword evidence="4" id="KW-1185">Reference proteome</keyword>
<dbReference type="InterPro" id="IPR026898">
    <property type="entry name" value="PrsW"/>
</dbReference>
<dbReference type="GO" id="GO:0008233">
    <property type="term" value="F:peptidase activity"/>
    <property type="evidence" value="ECO:0007669"/>
    <property type="project" value="InterPro"/>
</dbReference>
<name>A0A916RWI0_9BACI</name>
<feature type="transmembrane region" description="Helical" evidence="1">
    <location>
        <begin position="188"/>
        <end position="210"/>
    </location>
</feature>
<protein>
    <submittedName>
        <fullName evidence="3">Membrane protein</fullName>
    </submittedName>
</protein>
<feature type="domain" description="Zinc-ribbon" evidence="2">
    <location>
        <begin position="2"/>
        <end position="24"/>
    </location>
</feature>
<feature type="transmembrane region" description="Helical" evidence="1">
    <location>
        <begin position="154"/>
        <end position="176"/>
    </location>
</feature>
<dbReference type="RefSeq" id="WP_188384089.1">
    <property type="nucleotide sequence ID" value="NZ_BMEY01000006.1"/>
</dbReference>
<evidence type="ECO:0000259" key="2">
    <source>
        <dbReference type="Pfam" id="PF13240"/>
    </source>
</evidence>
<organism evidence="3 4">
    <name type="scientific">Ornithinibacillus halotolerans</name>
    <dbReference type="NCBI Taxonomy" id="1274357"/>
    <lineage>
        <taxon>Bacteria</taxon>
        <taxon>Bacillati</taxon>
        <taxon>Bacillota</taxon>
        <taxon>Bacilli</taxon>
        <taxon>Bacillales</taxon>
        <taxon>Bacillaceae</taxon>
        <taxon>Ornithinibacillus</taxon>
    </lineage>
</organism>
<reference evidence="3" key="2">
    <citation type="submission" date="2020-09" db="EMBL/GenBank/DDBJ databases">
        <authorList>
            <person name="Sun Q."/>
            <person name="Zhou Y."/>
        </authorList>
    </citation>
    <scope>NUCLEOTIDE SEQUENCE</scope>
    <source>
        <strain evidence="3">CGMCC 1.12408</strain>
    </source>
</reference>
<dbReference type="InterPro" id="IPR026870">
    <property type="entry name" value="Zinc_ribbon_dom"/>
</dbReference>
<dbReference type="AlphaFoldDB" id="A0A916RWI0"/>
<dbReference type="EMBL" id="BMEY01000006">
    <property type="protein sequence ID" value="GGA72522.1"/>
    <property type="molecule type" value="Genomic_DNA"/>
</dbReference>
<feature type="transmembrane region" description="Helical" evidence="1">
    <location>
        <begin position="130"/>
        <end position="148"/>
    </location>
</feature>
<proteinExistence type="predicted"/>
<comment type="caution">
    <text evidence="3">The sequence shown here is derived from an EMBL/GenBank/DDBJ whole genome shotgun (WGS) entry which is preliminary data.</text>
</comment>
<accession>A0A916RWI0</accession>
<feature type="transmembrane region" description="Helical" evidence="1">
    <location>
        <begin position="290"/>
        <end position="310"/>
    </location>
</feature>
<dbReference type="Pfam" id="PF13240">
    <property type="entry name" value="Zn_Ribbon_1"/>
    <property type="match status" value="1"/>
</dbReference>
<dbReference type="Proteomes" id="UP000613512">
    <property type="component" value="Unassembled WGS sequence"/>
</dbReference>
<keyword evidence="1" id="KW-0472">Membrane</keyword>
<feature type="transmembrane region" description="Helical" evidence="1">
    <location>
        <begin position="322"/>
        <end position="340"/>
    </location>
</feature>
<keyword evidence="1" id="KW-0812">Transmembrane</keyword>
<feature type="transmembrane region" description="Helical" evidence="1">
    <location>
        <begin position="216"/>
        <end position="239"/>
    </location>
</feature>
<dbReference type="PANTHER" id="PTHR36844">
    <property type="entry name" value="PROTEASE PRSW"/>
    <property type="match status" value="1"/>
</dbReference>
<gene>
    <name evidence="3" type="ORF">GCM10008025_15390</name>
</gene>
<dbReference type="PANTHER" id="PTHR36844:SF1">
    <property type="entry name" value="PROTEASE PRSW"/>
    <property type="match status" value="1"/>
</dbReference>
<evidence type="ECO:0000256" key="1">
    <source>
        <dbReference type="SAM" id="Phobius"/>
    </source>
</evidence>
<feature type="transmembrane region" description="Helical" evidence="1">
    <location>
        <begin position="352"/>
        <end position="373"/>
    </location>
</feature>
<keyword evidence="1" id="KW-1133">Transmembrane helix</keyword>
<dbReference type="Pfam" id="PF13367">
    <property type="entry name" value="PrsW-protease"/>
    <property type="match status" value="1"/>
</dbReference>
<evidence type="ECO:0000313" key="3">
    <source>
        <dbReference type="EMBL" id="GGA72522.1"/>
    </source>
</evidence>
<reference evidence="3" key="1">
    <citation type="journal article" date="2014" name="Int. J. Syst. Evol. Microbiol.">
        <title>Complete genome sequence of Corynebacterium casei LMG S-19264T (=DSM 44701T), isolated from a smear-ripened cheese.</title>
        <authorList>
            <consortium name="US DOE Joint Genome Institute (JGI-PGF)"/>
            <person name="Walter F."/>
            <person name="Albersmeier A."/>
            <person name="Kalinowski J."/>
            <person name="Ruckert C."/>
        </authorList>
    </citation>
    <scope>NUCLEOTIDE SEQUENCE</scope>
    <source>
        <strain evidence="3">CGMCC 1.12408</strain>
    </source>
</reference>
<feature type="transmembrane region" description="Helical" evidence="1">
    <location>
        <begin position="246"/>
        <end position="270"/>
    </location>
</feature>
<evidence type="ECO:0000313" key="4">
    <source>
        <dbReference type="Proteomes" id="UP000613512"/>
    </source>
</evidence>
<sequence>MFCSTCGIKLVNGSKFCTNCGAKIVYINESKLENNTPEENTHPSNGNDHQSKSFQEQIKGTFLNATGKINSMVGEKGNIDLNLRDVFSAVFKKHTKEEGELIFITGTKQTTPEEHEISSSWPKPWLFSRVLLFFVITYALLYISTFSFQNINALPGLIIIGSFAVPVSLLIFFWETNAPRNISFYETLKMLFIGGASSLVVTLFLFSFLPVNQLDYVGAVIVGVVEEVGKLVIVIYFVYKLNPKYILNGLLIGAAVGAGFAAFESAGYAFRFGLTHGDATMLDVIFLRAWTGIGTHTIWAAISGAALVYVKGNENLSSNHCFNTNFLKLFAVPVIIHAVWDMPLHLLNKFYFLPIVLIIIGWIFIFTLINAGLKQIVRLNRQVEQIATGEGGQN</sequence>